<dbReference type="CDD" id="cd11029">
    <property type="entry name" value="CYP107-like"/>
    <property type="match status" value="1"/>
</dbReference>
<dbReference type="InterPro" id="IPR002397">
    <property type="entry name" value="Cyt_P450_B"/>
</dbReference>
<keyword evidence="6" id="KW-1185">Reference proteome</keyword>
<accession>A0ABZ1TQ75</accession>
<keyword evidence="2" id="KW-0408">Iron</keyword>
<gene>
    <name evidence="5" type="ORF">OG517_39370</name>
</gene>
<evidence type="ECO:0000256" key="4">
    <source>
        <dbReference type="SAM" id="Phobius"/>
    </source>
</evidence>
<dbReference type="Proteomes" id="UP001432039">
    <property type="component" value="Chromosome"/>
</dbReference>
<keyword evidence="2" id="KW-0560">Oxidoreductase</keyword>
<keyword evidence="4" id="KW-0472">Membrane</keyword>
<dbReference type="Pfam" id="PF00067">
    <property type="entry name" value="p450"/>
    <property type="match status" value="1"/>
</dbReference>
<keyword evidence="4" id="KW-1133">Transmembrane helix</keyword>
<dbReference type="PANTHER" id="PTHR46696">
    <property type="entry name" value="P450, PUTATIVE (EUROFUNG)-RELATED"/>
    <property type="match status" value="1"/>
</dbReference>
<dbReference type="PROSITE" id="PS00086">
    <property type="entry name" value="CYTOCHROME_P450"/>
    <property type="match status" value="1"/>
</dbReference>
<dbReference type="EMBL" id="CP108090">
    <property type="protein sequence ID" value="WUQ16988.1"/>
    <property type="molecule type" value="Genomic_DNA"/>
</dbReference>
<keyword evidence="2" id="KW-0479">Metal-binding</keyword>
<organism evidence="5 6">
    <name type="scientific">Streptomyces virginiae</name>
    <name type="common">Streptomyces cinnamonensis</name>
    <dbReference type="NCBI Taxonomy" id="1961"/>
    <lineage>
        <taxon>Bacteria</taxon>
        <taxon>Bacillati</taxon>
        <taxon>Actinomycetota</taxon>
        <taxon>Actinomycetes</taxon>
        <taxon>Kitasatosporales</taxon>
        <taxon>Streptomycetaceae</taxon>
        <taxon>Streptomyces</taxon>
    </lineage>
</organism>
<evidence type="ECO:0000256" key="1">
    <source>
        <dbReference type="ARBA" id="ARBA00010617"/>
    </source>
</evidence>
<keyword evidence="2" id="KW-0349">Heme</keyword>
<feature type="transmembrane region" description="Helical" evidence="4">
    <location>
        <begin position="236"/>
        <end position="264"/>
    </location>
</feature>
<dbReference type="Gene3D" id="1.10.630.10">
    <property type="entry name" value="Cytochrome P450"/>
    <property type="match status" value="1"/>
</dbReference>
<keyword evidence="2" id="KW-0503">Monooxygenase</keyword>
<dbReference type="PRINTS" id="PR00359">
    <property type="entry name" value="BP450"/>
</dbReference>
<proteinExistence type="inferred from homology"/>
<dbReference type="SUPFAM" id="SSF48264">
    <property type="entry name" value="Cytochrome P450"/>
    <property type="match status" value="1"/>
</dbReference>
<comment type="similarity">
    <text evidence="1 2">Belongs to the cytochrome P450 family.</text>
</comment>
<evidence type="ECO:0000313" key="5">
    <source>
        <dbReference type="EMBL" id="WUQ16988.1"/>
    </source>
</evidence>
<keyword evidence="4" id="KW-0812">Transmembrane</keyword>
<evidence type="ECO:0000256" key="2">
    <source>
        <dbReference type="RuleBase" id="RU000461"/>
    </source>
</evidence>
<feature type="region of interest" description="Disordered" evidence="3">
    <location>
        <begin position="386"/>
        <end position="411"/>
    </location>
</feature>
<evidence type="ECO:0000313" key="6">
    <source>
        <dbReference type="Proteomes" id="UP001432039"/>
    </source>
</evidence>
<protein>
    <submittedName>
        <fullName evidence="5">Cytochrome P450</fullName>
    </submittedName>
</protein>
<dbReference type="InterPro" id="IPR036396">
    <property type="entry name" value="Cyt_P450_sf"/>
</dbReference>
<dbReference type="RefSeq" id="WP_328965227.1">
    <property type="nucleotide sequence ID" value="NZ_CP108090.1"/>
</dbReference>
<dbReference type="InterPro" id="IPR017972">
    <property type="entry name" value="Cyt_P450_CS"/>
</dbReference>
<evidence type="ECO:0000256" key="3">
    <source>
        <dbReference type="SAM" id="MobiDB-lite"/>
    </source>
</evidence>
<dbReference type="InterPro" id="IPR001128">
    <property type="entry name" value="Cyt_P450"/>
</dbReference>
<reference evidence="5" key="1">
    <citation type="submission" date="2022-10" db="EMBL/GenBank/DDBJ databases">
        <title>The complete genomes of actinobacterial strains from the NBC collection.</title>
        <authorList>
            <person name="Joergensen T.S."/>
            <person name="Alvarez Arevalo M."/>
            <person name="Sterndorff E.B."/>
            <person name="Faurdal D."/>
            <person name="Vuksanovic O."/>
            <person name="Mourched A.-S."/>
            <person name="Charusanti P."/>
            <person name="Shaw S."/>
            <person name="Blin K."/>
            <person name="Weber T."/>
        </authorList>
    </citation>
    <scope>NUCLEOTIDE SEQUENCE</scope>
    <source>
        <strain evidence="5">NBC_00248</strain>
    </source>
</reference>
<dbReference type="PANTHER" id="PTHR46696:SF1">
    <property type="entry name" value="CYTOCHROME P450 YJIB-RELATED"/>
    <property type="match status" value="1"/>
</dbReference>
<name>A0ABZ1TQ75_STRVG</name>
<sequence>MSEHTSEQRPTLLPYADPAFLADPYPLYRQLREDGPVRRVVAAGGLEAWLVTRYEDGLAALSDSRLSSDVRDASDSRLLRQLPDTESDSMLSNMLRSDPPDHTRLRRLVSKAFTARRVAEMRPRIQAITDGLLDAIVPAGRADLVADFALPLPVTVISELLGVPVDDRHDFQDWTDRMLRRGTEPPDPAVVNEAWQHMRAYLTGLVHTKRAHPGDDLLSGLVTARDAEQRLSEDELIAMVFLLLVAGYITTVNLIGTGIATLLAHPDQFDLLRSDPGLLPGAIEEFLRYDGPVSPGIARFAREDVEIAGVAVPRGATVLIGSAVADRDPKRFPDPDRLDITRQDNAHLAFGHGIHYCLGAPLARLEGQIAIGTVLRRLPGLALATDPDGIRRRPGGLRGPESLPVTFTPGG</sequence>